<dbReference type="SUPFAM" id="SSF103481">
    <property type="entry name" value="Multidrug resistance efflux transporter EmrE"/>
    <property type="match status" value="2"/>
</dbReference>
<evidence type="ECO:0000256" key="1">
    <source>
        <dbReference type="ARBA" id="ARBA00004141"/>
    </source>
</evidence>
<dbReference type="GO" id="GO:0016020">
    <property type="term" value="C:membrane"/>
    <property type="evidence" value="ECO:0007669"/>
    <property type="project" value="UniProtKB-SubCell"/>
</dbReference>
<feature type="transmembrane region" description="Helical" evidence="6">
    <location>
        <begin position="152"/>
        <end position="170"/>
    </location>
</feature>
<evidence type="ECO:0000256" key="5">
    <source>
        <dbReference type="ARBA" id="ARBA00023136"/>
    </source>
</evidence>
<dbReference type="InterPro" id="IPR050638">
    <property type="entry name" value="AA-Vitamin_Transporters"/>
</dbReference>
<evidence type="ECO:0000313" key="8">
    <source>
        <dbReference type="EMBL" id="APG64345.1"/>
    </source>
</evidence>
<evidence type="ECO:0000259" key="7">
    <source>
        <dbReference type="Pfam" id="PF00892"/>
    </source>
</evidence>
<dbReference type="InterPro" id="IPR037185">
    <property type="entry name" value="EmrE-like"/>
</dbReference>
<dbReference type="Pfam" id="PF00892">
    <property type="entry name" value="EamA"/>
    <property type="match status" value="2"/>
</dbReference>
<feature type="transmembrane region" description="Helical" evidence="6">
    <location>
        <begin position="245"/>
        <end position="264"/>
    </location>
</feature>
<dbReference type="Proteomes" id="UP000181898">
    <property type="component" value="Chromosome"/>
</dbReference>
<feature type="transmembrane region" description="Helical" evidence="6">
    <location>
        <begin position="9"/>
        <end position="28"/>
    </location>
</feature>
<feature type="transmembrane region" description="Helical" evidence="6">
    <location>
        <begin position="34"/>
        <end position="55"/>
    </location>
</feature>
<evidence type="ECO:0000313" key="9">
    <source>
        <dbReference type="Proteomes" id="UP000181898"/>
    </source>
</evidence>
<feature type="domain" description="EamA" evidence="7">
    <location>
        <begin position="11"/>
        <end position="139"/>
    </location>
</feature>
<evidence type="ECO:0000256" key="2">
    <source>
        <dbReference type="ARBA" id="ARBA00007362"/>
    </source>
</evidence>
<protein>
    <recommendedName>
        <fullName evidence="7">EamA domain-containing protein</fullName>
    </recommendedName>
</protein>
<dbReference type="InterPro" id="IPR000620">
    <property type="entry name" value="EamA_dom"/>
</dbReference>
<comment type="subcellular location">
    <subcellularLocation>
        <location evidence="1">Membrane</location>
        <topology evidence="1">Multi-pass membrane protein</topology>
    </subcellularLocation>
</comment>
<dbReference type="KEGG" id="ten:LPB136_02700"/>
<feature type="domain" description="EamA" evidence="7">
    <location>
        <begin position="153"/>
        <end position="288"/>
    </location>
</feature>
<dbReference type="PANTHER" id="PTHR32322:SF2">
    <property type="entry name" value="EAMA DOMAIN-CONTAINING PROTEIN"/>
    <property type="match status" value="1"/>
</dbReference>
<dbReference type="AlphaFoldDB" id="A0A1L3JGT5"/>
<feature type="transmembrane region" description="Helical" evidence="6">
    <location>
        <begin position="67"/>
        <end position="88"/>
    </location>
</feature>
<gene>
    <name evidence="8" type="ORF">LPB136_02700</name>
</gene>
<accession>A0A1L3JGT5</accession>
<organism evidence="8 9">
    <name type="scientific">Tenacibaculum todarodis</name>
    <dbReference type="NCBI Taxonomy" id="1850252"/>
    <lineage>
        <taxon>Bacteria</taxon>
        <taxon>Pseudomonadati</taxon>
        <taxon>Bacteroidota</taxon>
        <taxon>Flavobacteriia</taxon>
        <taxon>Flavobacteriales</taxon>
        <taxon>Flavobacteriaceae</taxon>
        <taxon>Tenacibaculum</taxon>
    </lineage>
</organism>
<keyword evidence="5 6" id="KW-0472">Membrane</keyword>
<dbReference type="PANTHER" id="PTHR32322">
    <property type="entry name" value="INNER MEMBRANE TRANSPORTER"/>
    <property type="match status" value="1"/>
</dbReference>
<keyword evidence="3 6" id="KW-0812">Transmembrane</keyword>
<feature type="transmembrane region" description="Helical" evidence="6">
    <location>
        <begin position="94"/>
        <end position="116"/>
    </location>
</feature>
<feature type="transmembrane region" description="Helical" evidence="6">
    <location>
        <begin position="123"/>
        <end position="140"/>
    </location>
</feature>
<evidence type="ECO:0000256" key="6">
    <source>
        <dbReference type="SAM" id="Phobius"/>
    </source>
</evidence>
<sequence>MKVKNNYKVWFYFISLVLIWGSSFILIKNGLKGYTVWQAATIRLVSAFLVMFFFAIRHIRKIPSEKVPVILLVSLLSMVFPSYLFSIAQSQISSALAGILNALVPMFTSVLGLLFFRKSINKLQWLGLAIGFISASFLILINTGSTFSLNEYALLIIVATICYGLNFNIVKTYLSDVNSLHVTTIAVSFSGIFGFLFLFFSGYEPYIKVSEQQVFPLLSLITLGVLGTALAQFMQNQLIQKSSAVFASSLTYLIPVVAVLWGVLDGEKLVFWHYLGMLGILIGVLILNKFGNSKNDLAYDKKTKVLNV</sequence>
<dbReference type="RefSeq" id="WP_072554670.1">
    <property type="nucleotide sequence ID" value="NZ_CP018155.1"/>
</dbReference>
<dbReference type="EMBL" id="CP018155">
    <property type="protein sequence ID" value="APG64345.1"/>
    <property type="molecule type" value="Genomic_DNA"/>
</dbReference>
<evidence type="ECO:0000256" key="4">
    <source>
        <dbReference type="ARBA" id="ARBA00022989"/>
    </source>
</evidence>
<feature type="transmembrane region" description="Helical" evidence="6">
    <location>
        <begin position="214"/>
        <end position="233"/>
    </location>
</feature>
<keyword evidence="9" id="KW-1185">Reference proteome</keyword>
<reference evidence="8 9" key="1">
    <citation type="submission" date="2016-11" db="EMBL/GenBank/DDBJ databases">
        <title>Tenacibaculum sp. LPB0136, isolated from marine environment.</title>
        <authorList>
            <person name="Kim E."/>
            <person name="Yi H."/>
        </authorList>
    </citation>
    <scope>NUCLEOTIDE SEQUENCE [LARGE SCALE GENOMIC DNA]</scope>
    <source>
        <strain evidence="8 9">LPB0136</strain>
    </source>
</reference>
<comment type="similarity">
    <text evidence="2">Belongs to the EamA transporter family.</text>
</comment>
<keyword evidence="4 6" id="KW-1133">Transmembrane helix</keyword>
<dbReference type="OrthoDB" id="1117213at2"/>
<name>A0A1L3JGT5_9FLAO</name>
<feature type="transmembrane region" description="Helical" evidence="6">
    <location>
        <begin position="182"/>
        <end position="202"/>
    </location>
</feature>
<evidence type="ECO:0000256" key="3">
    <source>
        <dbReference type="ARBA" id="ARBA00022692"/>
    </source>
</evidence>
<proteinExistence type="inferred from homology"/>
<feature type="transmembrane region" description="Helical" evidence="6">
    <location>
        <begin position="270"/>
        <end position="287"/>
    </location>
</feature>